<keyword evidence="3" id="KW-0378">Hydrolase</keyword>
<keyword evidence="2 7" id="KW-0645">Protease</keyword>
<dbReference type="EMBL" id="SPUK01000012">
    <property type="protein sequence ID" value="TQV93225.1"/>
    <property type="molecule type" value="Genomic_DNA"/>
</dbReference>
<evidence type="ECO:0000313" key="7">
    <source>
        <dbReference type="EMBL" id="TQV93225.1"/>
    </source>
</evidence>
<dbReference type="STRING" id="43265.A0A545UUU3"/>
<reference evidence="7 8" key="1">
    <citation type="journal article" date="2019" name="Appl. Microbiol. Biotechnol.">
        <title>Genome sequence of Isaria javanica and comparative genome analysis insights into family S53 peptidase evolution in fungal entomopathogens.</title>
        <authorList>
            <person name="Lin R."/>
            <person name="Zhang X."/>
            <person name="Xin B."/>
            <person name="Zou M."/>
            <person name="Gao Y."/>
            <person name="Qin F."/>
            <person name="Hu Q."/>
            <person name="Xie B."/>
            <person name="Cheng X."/>
        </authorList>
    </citation>
    <scope>NUCLEOTIDE SEQUENCE [LARGE SCALE GENOMIC DNA]</scope>
    <source>
        <strain evidence="7 8">IJ1G</strain>
    </source>
</reference>
<dbReference type="AlphaFoldDB" id="A0A545UUU3"/>
<keyword evidence="8" id="KW-1185">Reference proteome</keyword>
<feature type="signal peptide" evidence="6">
    <location>
        <begin position="1"/>
        <end position="22"/>
    </location>
</feature>
<evidence type="ECO:0000256" key="1">
    <source>
        <dbReference type="ARBA" id="ARBA00011073"/>
    </source>
</evidence>
<dbReference type="GO" id="GO:0004252">
    <property type="term" value="F:serine-type endopeptidase activity"/>
    <property type="evidence" value="ECO:0007669"/>
    <property type="project" value="InterPro"/>
</dbReference>
<keyword evidence="6" id="KW-0732">Signal</keyword>
<dbReference type="Proteomes" id="UP000315783">
    <property type="component" value="Unassembled WGS sequence"/>
</dbReference>
<dbReference type="Gene3D" id="3.40.50.200">
    <property type="entry name" value="Peptidase S8/S53 domain"/>
    <property type="match status" value="1"/>
</dbReference>
<dbReference type="PANTHER" id="PTHR43806:SF11">
    <property type="entry name" value="CEREVISIN-RELATED"/>
    <property type="match status" value="1"/>
</dbReference>
<evidence type="ECO:0000256" key="2">
    <source>
        <dbReference type="ARBA" id="ARBA00022670"/>
    </source>
</evidence>
<dbReference type="InterPro" id="IPR050131">
    <property type="entry name" value="Peptidase_S8_subtilisin-like"/>
</dbReference>
<keyword evidence="4" id="KW-0720">Serine protease</keyword>
<feature type="region of interest" description="Disordered" evidence="5">
    <location>
        <begin position="71"/>
        <end position="91"/>
    </location>
</feature>
<proteinExistence type="inferred from homology"/>
<dbReference type="SUPFAM" id="SSF52743">
    <property type="entry name" value="Subtilisin-like"/>
    <property type="match status" value="1"/>
</dbReference>
<dbReference type="GO" id="GO:0006508">
    <property type="term" value="P:proteolysis"/>
    <property type="evidence" value="ECO:0007669"/>
    <property type="project" value="UniProtKB-KW"/>
</dbReference>
<dbReference type="PANTHER" id="PTHR43806">
    <property type="entry name" value="PEPTIDASE S8"/>
    <property type="match status" value="1"/>
</dbReference>
<evidence type="ECO:0000313" key="8">
    <source>
        <dbReference type="Proteomes" id="UP000315783"/>
    </source>
</evidence>
<sequence>MIYPPWLAIVWLGAAVVTPALATENVAEPSNNNAAGAFILECETKERTSLVSQFKGITESWPVQKVIQVPDSPNGKEDGLGKNSTAPPAIGKRHHRLGRRIRNDGIEAPWNHVMAHVDKLYEEGYTGTGIKIAVVDTGNRLTTSILSDPMDWHGYGTKVLGILAGYDKDKGFVGAALNATIMAYRVLDCAAEGSEDDMIAGWLKAKEDGAQIIVSGVPCVAALGNTQDDGLFYAANPSTGRGVTSVNSFRRAYLALEHRGEYSTGDTTSGPVDFVFEPGRSLDGWDGEPRPVHDVDADFGDEPDDDLAGAEQVPISINAFTELAENCKLFPGNSSTGGFAQDLVGRIALIRQTPQTKECHFYDRVRNAAARGAEHILAWQTNPRYVEIRRGDAMGRPIKAIGITGAQVGRAMARALASGQPVTARRIGRVRIETGDIAALLAHGPTWELDVKPAIGAPGDLVPQGGGLLRAWEVAHATTLVEPAALAFNDTDNRPGSIGLRITNTAKAEVTYRLSNLAATTLYTFWSGSIRLSTGEAVDETADIKLSQTSVTGSDGQNLTVPYLGMGGSLRSATILDPDSPLRSVPDLDSFELVLGSPLVRVDIVPLDICSIPAPANATSVGTRGLAGLAREAAATEPDLSRACVPDSIVIEFAGIRSIGQLPGYPKHYVKAGEKFLLDWRGAFAPEQYAPPGRY</sequence>
<feature type="chain" id="PRO_5021853346" evidence="6">
    <location>
        <begin position="23"/>
        <end position="695"/>
    </location>
</feature>
<comment type="similarity">
    <text evidence="1">Belongs to the peptidase S8 family.</text>
</comment>
<name>A0A545UUU3_9HYPO</name>
<evidence type="ECO:0000256" key="3">
    <source>
        <dbReference type="ARBA" id="ARBA00022801"/>
    </source>
</evidence>
<comment type="caution">
    <text evidence="7">The sequence shown here is derived from an EMBL/GenBank/DDBJ whole genome shotgun (WGS) entry which is preliminary data.</text>
</comment>
<evidence type="ECO:0000256" key="4">
    <source>
        <dbReference type="ARBA" id="ARBA00022825"/>
    </source>
</evidence>
<dbReference type="InterPro" id="IPR036852">
    <property type="entry name" value="Peptidase_S8/S53_dom_sf"/>
</dbReference>
<accession>A0A545UUU3</accession>
<evidence type="ECO:0000256" key="5">
    <source>
        <dbReference type="SAM" id="MobiDB-lite"/>
    </source>
</evidence>
<dbReference type="Gene3D" id="3.50.30.30">
    <property type="match status" value="1"/>
</dbReference>
<protein>
    <submittedName>
        <fullName evidence="7">Subtilisin-like serine protease PR1C</fullName>
    </submittedName>
</protein>
<gene>
    <name evidence="7" type="ORF">IF1G_07803</name>
</gene>
<evidence type="ECO:0000256" key="6">
    <source>
        <dbReference type="SAM" id="SignalP"/>
    </source>
</evidence>
<organism evidence="7 8">
    <name type="scientific">Cordyceps javanica</name>
    <dbReference type="NCBI Taxonomy" id="43265"/>
    <lineage>
        <taxon>Eukaryota</taxon>
        <taxon>Fungi</taxon>
        <taxon>Dikarya</taxon>
        <taxon>Ascomycota</taxon>
        <taxon>Pezizomycotina</taxon>
        <taxon>Sordariomycetes</taxon>
        <taxon>Hypocreomycetidae</taxon>
        <taxon>Hypocreales</taxon>
        <taxon>Cordycipitaceae</taxon>
        <taxon>Cordyceps</taxon>
    </lineage>
</organism>